<evidence type="ECO:0000313" key="4">
    <source>
        <dbReference type="Proteomes" id="UP001598114"/>
    </source>
</evidence>
<dbReference type="InterPro" id="IPR015421">
    <property type="entry name" value="PyrdxlP-dep_Trfase_major"/>
</dbReference>
<name>A0ABW6D0N0_9BACT</name>
<sequence>MRLSKSVLNHLEAEAVTRVLLEDGYLGMGAEVGKFEEDIANYLKIPSSNVVCVNSGTAALHLAVDSILKPGEEILVPSLTFLSSFQAISAAGVVPISCEVNEETLSIDLKDAVNRISSKTKAIMCVHYASNPACLIELYSFANLHGLRVIEDAAHAFGCSKDQKKIGSIGDIVCFSFDGIKNITSGEGGAIITSDTNVLSIVKDSRLLAIEKDSDKRYVGQRSWDFDVYRQGYRYHMSNIFAAIGRVQLSKFELEFAPKRKALAKKYFELLNSNKYVKFQTVENDVDIVPHIMPIRVLNGERDFLKFELEKAGIPTGIHYKPNHLLSYYGGGKTSLPVTEMVYSQLLTLPLHPEITFSEVEKICELINNLLH</sequence>
<dbReference type="CDD" id="cd00616">
    <property type="entry name" value="AHBA_syn"/>
    <property type="match status" value="1"/>
</dbReference>
<dbReference type="PANTHER" id="PTHR30244:SF34">
    <property type="entry name" value="DTDP-4-AMINO-4,6-DIDEOXYGALACTOSE TRANSAMINASE"/>
    <property type="match status" value="1"/>
</dbReference>
<protein>
    <submittedName>
        <fullName evidence="3">DegT/DnrJ/EryC1/StrS family aminotransferase</fullName>
        <ecNumber evidence="3">2.6.1.-</ecNumber>
    </submittedName>
</protein>
<dbReference type="SUPFAM" id="SSF53383">
    <property type="entry name" value="PLP-dependent transferases"/>
    <property type="match status" value="1"/>
</dbReference>
<reference evidence="3 4" key="1">
    <citation type="submission" date="2024-03" db="EMBL/GenBank/DDBJ databases">
        <title>Aquirufa genome sequencing.</title>
        <authorList>
            <person name="Pitt A."/>
            <person name="Hahn M.W."/>
        </authorList>
    </citation>
    <scope>NUCLEOTIDE SEQUENCE [LARGE SCALE GENOMIC DNA]</scope>
    <source>
        <strain evidence="3 4">PLAD-142S6K</strain>
    </source>
</reference>
<dbReference type="EMBL" id="JBBKYA010000002">
    <property type="protein sequence ID" value="MFD3275466.1"/>
    <property type="molecule type" value="Genomic_DNA"/>
</dbReference>
<evidence type="ECO:0000256" key="2">
    <source>
        <dbReference type="RuleBase" id="RU004508"/>
    </source>
</evidence>
<evidence type="ECO:0000313" key="3">
    <source>
        <dbReference type="EMBL" id="MFD3275466.1"/>
    </source>
</evidence>
<dbReference type="GO" id="GO:0008483">
    <property type="term" value="F:transaminase activity"/>
    <property type="evidence" value="ECO:0007669"/>
    <property type="project" value="UniProtKB-KW"/>
</dbReference>
<dbReference type="PIRSF" id="PIRSF000390">
    <property type="entry name" value="PLP_StrS"/>
    <property type="match status" value="1"/>
</dbReference>
<organism evidence="3 4">
    <name type="scientific">Aquirufa echingensis</name>
    <dbReference type="NCBI Taxonomy" id="3096516"/>
    <lineage>
        <taxon>Bacteria</taxon>
        <taxon>Pseudomonadati</taxon>
        <taxon>Bacteroidota</taxon>
        <taxon>Cytophagia</taxon>
        <taxon>Cytophagales</taxon>
        <taxon>Flectobacillaceae</taxon>
        <taxon>Aquirufa</taxon>
    </lineage>
</organism>
<dbReference type="Gene3D" id="3.40.640.10">
    <property type="entry name" value="Type I PLP-dependent aspartate aminotransferase-like (Major domain)"/>
    <property type="match status" value="1"/>
</dbReference>
<accession>A0ABW6D0N0</accession>
<dbReference type="InterPro" id="IPR000653">
    <property type="entry name" value="DegT/StrS_aminotransferase"/>
</dbReference>
<dbReference type="RefSeq" id="WP_377975428.1">
    <property type="nucleotide sequence ID" value="NZ_JBBKYA010000002.1"/>
</dbReference>
<dbReference type="Pfam" id="PF01041">
    <property type="entry name" value="DegT_DnrJ_EryC1"/>
    <property type="match status" value="1"/>
</dbReference>
<evidence type="ECO:0000256" key="1">
    <source>
        <dbReference type="ARBA" id="ARBA00037999"/>
    </source>
</evidence>
<keyword evidence="3" id="KW-0032">Aminotransferase</keyword>
<dbReference type="EC" id="2.6.1.-" evidence="3"/>
<comment type="similarity">
    <text evidence="1 2">Belongs to the DegT/DnrJ/EryC1 family.</text>
</comment>
<dbReference type="Proteomes" id="UP001598114">
    <property type="component" value="Unassembled WGS sequence"/>
</dbReference>
<dbReference type="InterPro" id="IPR015424">
    <property type="entry name" value="PyrdxlP-dep_Trfase"/>
</dbReference>
<dbReference type="InterPro" id="IPR015422">
    <property type="entry name" value="PyrdxlP-dep_Trfase_small"/>
</dbReference>
<keyword evidence="3" id="KW-0808">Transferase</keyword>
<keyword evidence="4" id="KW-1185">Reference proteome</keyword>
<dbReference type="PANTHER" id="PTHR30244">
    <property type="entry name" value="TRANSAMINASE"/>
    <property type="match status" value="1"/>
</dbReference>
<dbReference type="Gene3D" id="3.90.1150.10">
    <property type="entry name" value="Aspartate Aminotransferase, domain 1"/>
    <property type="match status" value="1"/>
</dbReference>
<gene>
    <name evidence="3" type="ORF">SKC38_04400</name>
</gene>
<proteinExistence type="inferred from homology"/>
<comment type="caution">
    <text evidence="3">The sequence shown here is derived from an EMBL/GenBank/DDBJ whole genome shotgun (WGS) entry which is preliminary data.</text>
</comment>
<keyword evidence="2" id="KW-0663">Pyridoxal phosphate</keyword>